<accession>A0A0M3HLJ7</accession>
<evidence type="ECO:0000256" key="2">
    <source>
        <dbReference type="ARBA" id="ARBA00023242"/>
    </source>
</evidence>
<comment type="subcellular location">
    <subcellularLocation>
        <location evidence="1">Nucleus</location>
    </subcellularLocation>
</comment>
<organism evidence="4 5">
    <name type="scientific">Ascaris lumbricoides</name>
    <name type="common">Giant roundworm</name>
    <dbReference type="NCBI Taxonomy" id="6252"/>
    <lineage>
        <taxon>Eukaryota</taxon>
        <taxon>Metazoa</taxon>
        <taxon>Ecdysozoa</taxon>
        <taxon>Nematoda</taxon>
        <taxon>Chromadorea</taxon>
        <taxon>Rhabditida</taxon>
        <taxon>Spirurina</taxon>
        <taxon>Ascaridomorpha</taxon>
        <taxon>Ascaridoidea</taxon>
        <taxon>Ascarididae</taxon>
        <taxon>Ascaris</taxon>
    </lineage>
</organism>
<keyword evidence="4" id="KW-1185">Reference proteome</keyword>
<dbReference type="Proteomes" id="UP000036681">
    <property type="component" value="Unplaced"/>
</dbReference>
<dbReference type="AlphaFoldDB" id="A0A0M3HLJ7"/>
<name>A0A0M3HLJ7_ASCLU</name>
<evidence type="ECO:0000259" key="3">
    <source>
        <dbReference type="Pfam" id="PF15613"/>
    </source>
</evidence>
<evidence type="ECO:0000313" key="5">
    <source>
        <dbReference type="WBParaSite" id="ALUE_0000239201-mRNA-1"/>
    </source>
</evidence>
<evidence type="ECO:0000313" key="4">
    <source>
        <dbReference type="Proteomes" id="UP000036681"/>
    </source>
</evidence>
<proteinExistence type="predicted"/>
<sequence length="111" mass="12106">MILLTGVAYGELDEGEIGEARSMQKELVRAKENELVNQIYDLHSSCGYCLGRDRAFRSYWFLDSLSLLLVENASCADEVGPCCGATPLDKVSFVLSAFASDTLGRSVTCTI</sequence>
<dbReference type="Pfam" id="PF15613">
    <property type="entry name" value="WSD"/>
    <property type="match status" value="1"/>
</dbReference>
<feature type="domain" description="WHIM2" evidence="3">
    <location>
        <begin position="49"/>
        <end position="74"/>
    </location>
</feature>
<evidence type="ECO:0000256" key="1">
    <source>
        <dbReference type="ARBA" id="ARBA00004123"/>
    </source>
</evidence>
<reference evidence="5" key="1">
    <citation type="submission" date="2017-02" db="UniProtKB">
        <authorList>
            <consortium name="WormBaseParasite"/>
        </authorList>
    </citation>
    <scope>IDENTIFICATION</scope>
</reference>
<protein>
    <recommendedName>
        <fullName evidence="3">WHIM2 domain-containing protein</fullName>
    </recommendedName>
</protein>
<dbReference type="InterPro" id="IPR028941">
    <property type="entry name" value="WHIM2_dom"/>
</dbReference>
<dbReference type="WBParaSite" id="ALUE_0000239201-mRNA-1">
    <property type="protein sequence ID" value="ALUE_0000239201-mRNA-1"/>
    <property type="gene ID" value="ALUE_0000239201"/>
</dbReference>
<keyword evidence="2" id="KW-0539">Nucleus</keyword>